<dbReference type="GO" id="GO:0016597">
    <property type="term" value="F:amino acid binding"/>
    <property type="evidence" value="ECO:0007669"/>
    <property type="project" value="TreeGrafter"/>
</dbReference>
<reference evidence="4 5" key="1">
    <citation type="submission" date="2019-03" db="EMBL/GenBank/DDBJ databases">
        <title>Deep-cultivation of Planctomycetes and their phenomic and genomic characterization uncovers novel biology.</title>
        <authorList>
            <person name="Wiegand S."/>
            <person name="Jogler M."/>
            <person name="Boedeker C."/>
            <person name="Pinto D."/>
            <person name="Vollmers J."/>
            <person name="Rivas-Marin E."/>
            <person name="Kohn T."/>
            <person name="Peeters S.H."/>
            <person name="Heuer A."/>
            <person name="Rast P."/>
            <person name="Oberbeckmann S."/>
            <person name="Bunk B."/>
            <person name="Jeske O."/>
            <person name="Meyerdierks A."/>
            <person name="Storesund J.E."/>
            <person name="Kallscheuer N."/>
            <person name="Luecker S."/>
            <person name="Lage O.M."/>
            <person name="Pohl T."/>
            <person name="Merkel B.J."/>
            <person name="Hornburger P."/>
            <person name="Mueller R.-W."/>
            <person name="Bruemmer F."/>
            <person name="Labrenz M."/>
            <person name="Spormann A.M."/>
            <person name="Op den Camp H."/>
            <person name="Overmann J."/>
            <person name="Amann R."/>
            <person name="Jetten M.S.M."/>
            <person name="Mascher T."/>
            <person name="Medema M.H."/>
            <person name="Devos D.P."/>
            <person name="Kaster A.-K."/>
            <person name="Ovreas L."/>
            <person name="Rohde M."/>
            <person name="Galperin M.Y."/>
            <person name="Jogler C."/>
        </authorList>
    </citation>
    <scope>NUCLEOTIDE SEQUENCE [LARGE SCALE GENOMIC DNA]</scope>
    <source>
        <strain evidence="4 5">Enr10</strain>
    </source>
</reference>
<dbReference type="AlphaFoldDB" id="A0A517QC79"/>
<evidence type="ECO:0000256" key="1">
    <source>
        <dbReference type="ARBA" id="ARBA00008532"/>
    </source>
</evidence>
<dbReference type="Pfam" id="PF19420">
    <property type="entry name" value="DDAH_eukar"/>
    <property type="match status" value="1"/>
</dbReference>
<comment type="similarity">
    <text evidence="1">Belongs to the DDAH family.</text>
</comment>
<feature type="active site" description="Proton donor" evidence="3">
    <location>
        <position position="167"/>
    </location>
</feature>
<evidence type="ECO:0000256" key="3">
    <source>
        <dbReference type="PIRSR" id="PIRSR633199-1"/>
    </source>
</evidence>
<name>A0A517QC79_9PLAN</name>
<feature type="active site" description="Nucleophile" evidence="3">
    <location>
        <position position="261"/>
    </location>
</feature>
<evidence type="ECO:0000313" key="4">
    <source>
        <dbReference type="EMBL" id="QDT29236.1"/>
    </source>
</evidence>
<evidence type="ECO:0000256" key="2">
    <source>
        <dbReference type="ARBA" id="ARBA00022801"/>
    </source>
</evidence>
<dbReference type="EMBL" id="CP037421">
    <property type="protein sequence ID" value="QDT29236.1"/>
    <property type="molecule type" value="Genomic_DNA"/>
</dbReference>
<gene>
    <name evidence="4" type="ORF">Enr10x_45860</name>
</gene>
<proteinExistence type="inferred from homology"/>
<organism evidence="4 5">
    <name type="scientific">Gimesia panareensis</name>
    <dbReference type="NCBI Taxonomy" id="2527978"/>
    <lineage>
        <taxon>Bacteria</taxon>
        <taxon>Pseudomonadati</taxon>
        <taxon>Planctomycetota</taxon>
        <taxon>Planctomycetia</taxon>
        <taxon>Planctomycetales</taxon>
        <taxon>Planctomycetaceae</taxon>
        <taxon>Gimesia</taxon>
    </lineage>
</organism>
<dbReference type="PANTHER" id="PTHR12737">
    <property type="entry name" value="DIMETHYLARGININE DIMETHYLAMINOHYDROLASE"/>
    <property type="match status" value="1"/>
</dbReference>
<keyword evidence="5" id="KW-1185">Reference proteome</keyword>
<dbReference type="EC" id="3.5.3.18" evidence="4"/>
<dbReference type="GO" id="GO:0045429">
    <property type="term" value="P:positive regulation of nitric oxide biosynthetic process"/>
    <property type="evidence" value="ECO:0007669"/>
    <property type="project" value="TreeGrafter"/>
</dbReference>
<dbReference type="Proteomes" id="UP000315647">
    <property type="component" value="Chromosome"/>
</dbReference>
<dbReference type="Gene3D" id="3.75.10.10">
    <property type="entry name" value="L-arginine/glycine Amidinotransferase, Chain A"/>
    <property type="match status" value="1"/>
</dbReference>
<sequence length="275" mass="31080">MKYDSPTILMCPPDYYGIEYEINPWMSRSQQSDLEVARQQWESLYALLQKLGARIELLTPVKGLPDLVFTANAGLIWKDRVFLSLFRHEARQGETAVDRDWFQQAGLETIEMPEDYFFEGAGDALFCGDTLFAGYLIRSDVKAMQWVAAEMNCRVIPLQLIDEFYYHLDTCFCPLSETEAIYYPPAFDSYAQQALQEHIPHLIPVVDAEAQRFACNAVVIGKSVALNTGCPELEQALLERGYTPHSTPLDEFIKAGGSAKCLTLRLDGECVAVWP</sequence>
<dbReference type="GO" id="GO:0006525">
    <property type="term" value="P:arginine metabolic process"/>
    <property type="evidence" value="ECO:0007669"/>
    <property type="project" value="TreeGrafter"/>
</dbReference>
<keyword evidence="2 4" id="KW-0378">Hydrolase</keyword>
<dbReference type="GO" id="GO:0000052">
    <property type="term" value="P:citrulline metabolic process"/>
    <property type="evidence" value="ECO:0007669"/>
    <property type="project" value="TreeGrafter"/>
</dbReference>
<dbReference type="InterPro" id="IPR033199">
    <property type="entry name" value="DDAH-like"/>
</dbReference>
<accession>A0A517QC79</accession>
<protein>
    <submittedName>
        <fullName evidence="4">N(G),N(G)-dimethylarginine dimethylaminohydrolase</fullName>
        <ecNumber evidence="4">3.5.3.18</ecNumber>
    </submittedName>
</protein>
<evidence type="ECO:0000313" key="5">
    <source>
        <dbReference type="Proteomes" id="UP000315647"/>
    </source>
</evidence>
<dbReference type="SUPFAM" id="SSF55909">
    <property type="entry name" value="Pentein"/>
    <property type="match status" value="1"/>
</dbReference>
<dbReference type="RefSeq" id="WP_145451420.1">
    <property type="nucleotide sequence ID" value="NZ_CP037421.1"/>
</dbReference>
<dbReference type="GO" id="GO:0016403">
    <property type="term" value="F:dimethylargininase activity"/>
    <property type="evidence" value="ECO:0007669"/>
    <property type="project" value="UniProtKB-EC"/>
</dbReference>
<dbReference type="PANTHER" id="PTHR12737:SF9">
    <property type="entry name" value="DIMETHYLARGININASE"/>
    <property type="match status" value="1"/>
</dbReference>